<organism evidence="2 3">
    <name type="scientific">Sinocyclocheilus grahami</name>
    <name type="common">Dianchi golden-line fish</name>
    <name type="synonym">Barbus grahami</name>
    <dbReference type="NCBI Taxonomy" id="75366"/>
    <lineage>
        <taxon>Eukaryota</taxon>
        <taxon>Metazoa</taxon>
        <taxon>Chordata</taxon>
        <taxon>Craniata</taxon>
        <taxon>Vertebrata</taxon>
        <taxon>Euteleostomi</taxon>
        <taxon>Actinopterygii</taxon>
        <taxon>Neopterygii</taxon>
        <taxon>Teleostei</taxon>
        <taxon>Ostariophysi</taxon>
        <taxon>Cypriniformes</taxon>
        <taxon>Cyprinidae</taxon>
        <taxon>Cyprininae</taxon>
        <taxon>Sinocyclocheilus</taxon>
    </lineage>
</organism>
<feature type="domain" description="VWFC" evidence="1">
    <location>
        <begin position="80"/>
        <end position="137"/>
    </location>
</feature>
<dbReference type="Pfam" id="PF00093">
    <property type="entry name" value="VWC"/>
    <property type="match status" value="1"/>
</dbReference>
<reference evidence="2" key="2">
    <citation type="submission" date="2025-09" db="UniProtKB">
        <authorList>
            <consortium name="Ensembl"/>
        </authorList>
    </citation>
    <scope>IDENTIFICATION</scope>
</reference>
<evidence type="ECO:0000313" key="3">
    <source>
        <dbReference type="Proteomes" id="UP000472262"/>
    </source>
</evidence>
<name>A0A672JZN4_SINGR</name>
<dbReference type="SMART" id="SM00214">
    <property type="entry name" value="VWC"/>
    <property type="match status" value="2"/>
</dbReference>
<dbReference type="PROSITE" id="PS50184">
    <property type="entry name" value="VWFC_2"/>
    <property type="match status" value="2"/>
</dbReference>
<dbReference type="PANTHER" id="PTHR46439">
    <property type="entry name" value="CYSTEINE-RICH MOTOR NEURON 1 PROTEIN"/>
    <property type="match status" value="1"/>
</dbReference>
<protein>
    <recommendedName>
        <fullName evidence="1">VWFC domain-containing protein</fullName>
    </recommendedName>
</protein>
<dbReference type="GO" id="GO:0005886">
    <property type="term" value="C:plasma membrane"/>
    <property type="evidence" value="ECO:0007669"/>
    <property type="project" value="TreeGrafter"/>
</dbReference>
<proteinExistence type="predicted"/>
<dbReference type="Pfam" id="PF23334">
    <property type="entry name" value="VWC2L_2nd"/>
    <property type="match status" value="1"/>
</dbReference>
<dbReference type="InParanoid" id="A0A672JZN4"/>
<dbReference type="InterPro" id="IPR001007">
    <property type="entry name" value="VWF_dom"/>
</dbReference>
<dbReference type="Gene3D" id="6.20.200.20">
    <property type="match status" value="3"/>
</dbReference>
<dbReference type="InterPro" id="IPR052624">
    <property type="entry name" value="CRIM1"/>
</dbReference>
<dbReference type="SUPFAM" id="SSF57603">
    <property type="entry name" value="FnI-like domain"/>
    <property type="match status" value="3"/>
</dbReference>
<dbReference type="AlphaFoldDB" id="A0A672JZN4"/>
<dbReference type="Ensembl" id="ENSSGRT00000002255.1">
    <property type="protein sequence ID" value="ENSSGRP00000002060.1"/>
    <property type="gene ID" value="ENSSGRG00000001243.1"/>
</dbReference>
<keyword evidence="3" id="KW-1185">Reference proteome</keyword>
<evidence type="ECO:0000313" key="2">
    <source>
        <dbReference type="Ensembl" id="ENSSGRP00000002060.1"/>
    </source>
</evidence>
<dbReference type="PROSITE" id="PS01208">
    <property type="entry name" value="VWFC_1"/>
    <property type="match status" value="2"/>
</dbReference>
<dbReference type="PANTHER" id="PTHR46439:SF1">
    <property type="entry name" value="CYSTEINE-RICH MOTOR NEURON 1 PROTEIN"/>
    <property type="match status" value="1"/>
</dbReference>
<accession>A0A672JZN4</accession>
<dbReference type="Proteomes" id="UP000472262">
    <property type="component" value="Unassembled WGS sequence"/>
</dbReference>
<evidence type="ECO:0000259" key="1">
    <source>
        <dbReference type="PROSITE" id="PS50184"/>
    </source>
</evidence>
<sequence length="280" mass="31707">MCFVRKTFAFPFTFVPKNFTFTCNTFAFSLHLFAKLYIHSQYFCVPLYALFARNTSTLPKVTLCSPAKRLQMLFCCVVSPRCVHNGKEFREGEVYRMDPCWLCQCRGGVSFCSKAECTEMDCQNFYVPEGECCPVCIENCSLSGHDCPFETWRLDECSSCTCRQGRVLCDSESCPPLLCHTPVRKGLDLVVCRAPAGELYVEGETWRLDECSSCTCRQGRVLCDSESCPPLLCHTPVRSRDSCCYTCTGTHTLTHTHTHTHTHTLLCGYLNILSKCHSKQ</sequence>
<feature type="domain" description="VWFC" evidence="1">
    <location>
        <begin position="190"/>
        <end position="248"/>
    </location>
</feature>
<reference evidence="2" key="1">
    <citation type="submission" date="2025-08" db="UniProtKB">
        <authorList>
            <consortium name="Ensembl"/>
        </authorList>
    </citation>
    <scope>IDENTIFICATION</scope>
</reference>